<proteinExistence type="predicted"/>
<keyword evidence="1" id="KW-0472">Membrane</keyword>
<evidence type="ECO:0000256" key="1">
    <source>
        <dbReference type="SAM" id="Phobius"/>
    </source>
</evidence>
<gene>
    <name evidence="3" type="ORF">DS079_05250</name>
</gene>
<dbReference type="AlphaFoldDB" id="A0A426SN70"/>
<organism evidence="3 4">
    <name type="scientific">Brachybacterium paraconglomeratum</name>
    <dbReference type="NCBI Taxonomy" id="173362"/>
    <lineage>
        <taxon>Bacteria</taxon>
        <taxon>Bacillati</taxon>
        <taxon>Actinomycetota</taxon>
        <taxon>Actinomycetes</taxon>
        <taxon>Micrococcales</taxon>
        <taxon>Dermabacteraceae</taxon>
        <taxon>Brachybacterium</taxon>
    </lineage>
</organism>
<feature type="transmembrane region" description="Helical" evidence="1">
    <location>
        <begin position="357"/>
        <end position="378"/>
    </location>
</feature>
<comment type="caution">
    <text evidence="3">The sequence shown here is derived from an EMBL/GenBank/DDBJ whole genome shotgun (WGS) entry which is preliminary data.</text>
</comment>
<evidence type="ECO:0000313" key="4">
    <source>
        <dbReference type="Proteomes" id="UP000274327"/>
    </source>
</evidence>
<feature type="transmembrane region" description="Helical" evidence="1">
    <location>
        <begin position="6"/>
        <end position="29"/>
    </location>
</feature>
<feature type="transmembrane region" description="Helical" evidence="1">
    <location>
        <begin position="444"/>
        <end position="461"/>
    </location>
</feature>
<protein>
    <recommendedName>
        <fullName evidence="2">DUF112 domain-containing protein</fullName>
    </recommendedName>
</protein>
<reference evidence="3 4" key="1">
    <citation type="submission" date="2018-07" db="EMBL/GenBank/DDBJ databases">
        <title>Brachybacteriurn paraconglorneratum KCTC 9916.</title>
        <authorList>
            <person name="Li Y."/>
        </authorList>
    </citation>
    <scope>NUCLEOTIDE SEQUENCE [LARGE SCALE GENOMIC DNA]</scope>
    <source>
        <strain evidence="3 4">KCTC 9916</strain>
    </source>
</reference>
<dbReference type="InterPro" id="IPR002823">
    <property type="entry name" value="DUF112_TM"/>
</dbReference>
<feature type="transmembrane region" description="Helical" evidence="1">
    <location>
        <begin position="109"/>
        <end position="130"/>
    </location>
</feature>
<dbReference type="Pfam" id="PF01970">
    <property type="entry name" value="TctA"/>
    <property type="match status" value="1"/>
</dbReference>
<keyword evidence="4" id="KW-1185">Reference proteome</keyword>
<feature type="domain" description="DUF112" evidence="2">
    <location>
        <begin position="15"/>
        <end position="435"/>
    </location>
</feature>
<feature type="transmembrane region" description="Helical" evidence="1">
    <location>
        <begin position="162"/>
        <end position="184"/>
    </location>
</feature>
<name>A0A426SN70_9MICO</name>
<dbReference type="Proteomes" id="UP000274327">
    <property type="component" value="Unassembled WGS sequence"/>
</dbReference>
<feature type="transmembrane region" description="Helical" evidence="1">
    <location>
        <begin position="41"/>
        <end position="65"/>
    </location>
</feature>
<keyword evidence="1" id="KW-1133">Transmembrane helix</keyword>
<dbReference type="EMBL" id="QOCI01000002">
    <property type="protein sequence ID" value="RRR19654.1"/>
    <property type="molecule type" value="Genomic_DNA"/>
</dbReference>
<feature type="transmembrane region" description="Helical" evidence="1">
    <location>
        <begin position="250"/>
        <end position="271"/>
    </location>
</feature>
<evidence type="ECO:0000313" key="3">
    <source>
        <dbReference type="EMBL" id="RRR19654.1"/>
    </source>
</evidence>
<sequence>MMEQLIPVLGWAAGMALIGAVGFGLLGLVSGTDETATIAPMTLLVILLGVPPVGVFAFFMASISAKHITHAVPTTLLGIPGDTMAAPLLRDAQLLRELGVPHIALRKAISGGAISALIAVPLAVLFAWVLTPFADAIGAVAGWIFLGAAILIAVLSKSRWAAVFALVPFVMLVLGLNALTLSLLDRTLTVSFFLGIATGPLIFDLFMAASPIGRKTLERKGKRQFELAADTRTWKGKMPSPFKVLDRRQVAMTAGAASISSATFVFSPVAMTVLMGEVFGSRIKGSYQRLTTQMSVKNGTTEATYIAETLIPLIAIGLPLSPMAASVAQPLFNAPPVYTIDVETGATNNLHDMLEPWQFLVFGLFAVILALLITYPFAMTQAHRAAKWIMQSVSHEAIVGAFAGLLMVICLYEGGVVALFVTLTVGLVGGMLNKLFAVHTGVQFMGYYVAVLSVPGIIALFA</sequence>
<keyword evidence="1" id="KW-0812">Transmembrane</keyword>
<feature type="transmembrane region" description="Helical" evidence="1">
    <location>
        <begin position="190"/>
        <end position="213"/>
    </location>
</feature>
<feature type="transmembrane region" description="Helical" evidence="1">
    <location>
        <begin position="399"/>
        <end position="432"/>
    </location>
</feature>
<accession>A0A426SN70</accession>
<evidence type="ECO:0000259" key="2">
    <source>
        <dbReference type="Pfam" id="PF01970"/>
    </source>
</evidence>
<feature type="transmembrane region" description="Helical" evidence="1">
    <location>
        <begin position="136"/>
        <end position="155"/>
    </location>
</feature>